<dbReference type="GeneID" id="98567173"/>
<dbReference type="SMART" id="SM00257">
    <property type="entry name" value="LysM"/>
    <property type="match status" value="1"/>
</dbReference>
<keyword evidence="5" id="KW-1185">Reference proteome</keyword>
<dbReference type="GO" id="GO:0019867">
    <property type="term" value="C:outer membrane"/>
    <property type="evidence" value="ECO:0007669"/>
    <property type="project" value="InterPro"/>
</dbReference>
<feature type="signal peptide" evidence="2">
    <location>
        <begin position="1"/>
        <end position="26"/>
    </location>
</feature>
<dbReference type="InterPro" id="IPR036779">
    <property type="entry name" value="LysM_dom_sf"/>
</dbReference>
<dbReference type="OrthoDB" id="9798935at2"/>
<evidence type="ECO:0000313" key="4">
    <source>
        <dbReference type="EMBL" id="RST97505.1"/>
    </source>
</evidence>
<dbReference type="Pfam" id="PF06725">
    <property type="entry name" value="3D"/>
    <property type="match status" value="1"/>
</dbReference>
<dbReference type="EMBL" id="NGJU01000002">
    <property type="protein sequence ID" value="RST97505.1"/>
    <property type="molecule type" value="Genomic_DNA"/>
</dbReference>
<feature type="domain" description="LysM" evidence="3">
    <location>
        <begin position="28"/>
        <end position="75"/>
    </location>
</feature>
<protein>
    <recommendedName>
        <fullName evidence="3">LysM domain-containing protein</fullName>
    </recommendedName>
</protein>
<dbReference type="InterPro" id="IPR010611">
    <property type="entry name" value="3D_dom"/>
</dbReference>
<dbReference type="CDD" id="cd22786">
    <property type="entry name" value="DPBB_YuiC-like"/>
    <property type="match status" value="1"/>
</dbReference>
<dbReference type="RefSeq" id="WP_126778253.1">
    <property type="nucleotide sequence ID" value="NZ_CAUQJP010000005.1"/>
</dbReference>
<dbReference type="Pfam" id="PF01476">
    <property type="entry name" value="LysM"/>
    <property type="match status" value="1"/>
</dbReference>
<dbReference type="InterPro" id="IPR018392">
    <property type="entry name" value="LysM"/>
</dbReference>
<dbReference type="AlphaFoldDB" id="A0A429ZV01"/>
<sequence length="226" mass="23499">MNVKTKLVGIVAIATTTMGFGATAFADSIYTVKSGDTLSQISYDYLGSADQYTTIAQSNNILNADLIYVGQKLKLSADGQISEATADEVATIEEATTPVIEENTPVVEETPAVVEEAPVAEPVQEVEQVQESAPAGRTITVETTAYDGISLGGLTATGYQITGYGDKVIAVDPNVIPLGSTVYVPGYGTAIAADTGGAIQGNIIDLNMSTADAIQWGRRSVTITIL</sequence>
<evidence type="ECO:0000256" key="1">
    <source>
        <dbReference type="ARBA" id="ARBA00022729"/>
    </source>
</evidence>
<dbReference type="GO" id="GO:0009254">
    <property type="term" value="P:peptidoglycan turnover"/>
    <property type="evidence" value="ECO:0007669"/>
    <property type="project" value="InterPro"/>
</dbReference>
<feature type="chain" id="PRO_5019287795" description="LysM domain-containing protein" evidence="2">
    <location>
        <begin position="27"/>
        <end position="226"/>
    </location>
</feature>
<dbReference type="PANTHER" id="PTHR39160">
    <property type="entry name" value="CELL WALL-BINDING PROTEIN YOCH"/>
    <property type="match status" value="1"/>
</dbReference>
<name>A0A429ZV01_9ENTE</name>
<dbReference type="InterPro" id="IPR051933">
    <property type="entry name" value="Resuscitation_pf_RpfB"/>
</dbReference>
<organism evidence="4 5">
    <name type="scientific">Vagococcus salmoninarum</name>
    <dbReference type="NCBI Taxonomy" id="2739"/>
    <lineage>
        <taxon>Bacteria</taxon>
        <taxon>Bacillati</taxon>
        <taxon>Bacillota</taxon>
        <taxon>Bacilli</taxon>
        <taxon>Lactobacillales</taxon>
        <taxon>Enterococcaceae</taxon>
        <taxon>Vagococcus</taxon>
    </lineage>
</organism>
<evidence type="ECO:0000259" key="3">
    <source>
        <dbReference type="PROSITE" id="PS51782"/>
    </source>
</evidence>
<evidence type="ECO:0000313" key="5">
    <source>
        <dbReference type="Proteomes" id="UP000287239"/>
    </source>
</evidence>
<dbReference type="SUPFAM" id="SSF54106">
    <property type="entry name" value="LysM domain"/>
    <property type="match status" value="1"/>
</dbReference>
<accession>A0A429ZV01</accession>
<dbReference type="CDD" id="cd00118">
    <property type="entry name" value="LysM"/>
    <property type="match status" value="1"/>
</dbReference>
<proteinExistence type="predicted"/>
<comment type="caution">
    <text evidence="4">The sequence shown here is derived from an EMBL/GenBank/DDBJ whole genome shotgun (WGS) entry which is preliminary data.</text>
</comment>
<reference evidence="4 5" key="1">
    <citation type="submission" date="2017-05" db="EMBL/GenBank/DDBJ databases">
        <title>Vagococcus spp. assemblies.</title>
        <authorList>
            <person name="Gulvik C.A."/>
        </authorList>
    </citation>
    <scope>NUCLEOTIDE SEQUENCE [LARGE SCALE GENOMIC DNA]</scope>
    <source>
        <strain evidence="4 5">NCFB 2777</strain>
    </source>
</reference>
<dbReference type="SUPFAM" id="SSF50685">
    <property type="entry name" value="Barwin-like endoglucanases"/>
    <property type="match status" value="1"/>
</dbReference>
<dbReference type="GO" id="GO:0004553">
    <property type="term" value="F:hydrolase activity, hydrolyzing O-glycosyl compounds"/>
    <property type="evidence" value="ECO:0007669"/>
    <property type="project" value="InterPro"/>
</dbReference>
<evidence type="ECO:0000256" key="2">
    <source>
        <dbReference type="SAM" id="SignalP"/>
    </source>
</evidence>
<keyword evidence="1 2" id="KW-0732">Signal</keyword>
<dbReference type="PANTHER" id="PTHR39160:SF4">
    <property type="entry name" value="RESUSCITATION-PROMOTING FACTOR RPFB"/>
    <property type="match status" value="1"/>
</dbReference>
<dbReference type="Gene3D" id="3.10.350.10">
    <property type="entry name" value="LysM domain"/>
    <property type="match status" value="1"/>
</dbReference>
<dbReference type="PROSITE" id="PS51782">
    <property type="entry name" value="LYSM"/>
    <property type="match status" value="1"/>
</dbReference>
<gene>
    <name evidence="4" type="ORF">CBF35_02230</name>
</gene>
<dbReference type="InterPro" id="IPR036908">
    <property type="entry name" value="RlpA-like_sf"/>
</dbReference>
<dbReference type="Proteomes" id="UP000287239">
    <property type="component" value="Unassembled WGS sequence"/>
</dbReference>
<dbReference type="Gene3D" id="2.40.40.10">
    <property type="entry name" value="RlpA-like domain"/>
    <property type="match status" value="1"/>
</dbReference>